<dbReference type="SUPFAM" id="SSF53633">
    <property type="entry name" value="Carbamate kinase-like"/>
    <property type="match status" value="1"/>
</dbReference>
<dbReference type="FunFam" id="3.40.1160.10:FF:000027">
    <property type="entry name" value="Aspartokinase"/>
    <property type="match status" value="1"/>
</dbReference>
<dbReference type="InterPro" id="IPR001048">
    <property type="entry name" value="Asp/Glu/Uridylate_kinase"/>
</dbReference>
<dbReference type="GO" id="GO:0004072">
    <property type="term" value="F:aspartate kinase activity"/>
    <property type="evidence" value="ECO:0007669"/>
    <property type="project" value="UniProtKB-EC"/>
</dbReference>
<dbReference type="Gene3D" id="1.20.120.1320">
    <property type="entry name" value="Aspartokinase, catalytic domain"/>
    <property type="match status" value="1"/>
</dbReference>
<comment type="pathway">
    <text evidence="4 15">Amino-acid biosynthesis; L-threonine biosynthesis; L-threonine from L-aspartate: step 1/5.</text>
</comment>
<evidence type="ECO:0000256" key="15">
    <source>
        <dbReference type="RuleBase" id="RU004249"/>
    </source>
</evidence>
<dbReference type="PROSITE" id="PS00324">
    <property type="entry name" value="ASPARTOKINASE"/>
    <property type="match status" value="1"/>
</dbReference>
<dbReference type="CDD" id="cd04911">
    <property type="entry name" value="ACT_AKiii-YclM-BS_1"/>
    <property type="match status" value="1"/>
</dbReference>
<dbReference type="AlphaFoldDB" id="A0A6A8MBL3"/>
<dbReference type="InterPro" id="IPR002912">
    <property type="entry name" value="ACT_dom"/>
</dbReference>
<sequence length="452" mass="49881">MKVVKFGGSSLASGPAVANALKIITSDPERQIVVTSAPGKRHAGDIKVTDLLIRYANQIIGGENASATVEEIFQRYVEIGHYFGVEEGNISHLRDILLSLPNGNYPNNEYLMAAFKAHGECLNAQLIAIILNEQGVKARFVDPKAAGLTVTGSPNNASIAPESYQALENFEYEPDEKLIFPGFYGYTLAGHIATFSRGGSDITGAILARGFHADLYENFTDVDAIFSANPAVVDHPLPIQTMTYREMRELSYAGFSVFHDEALIPAIQGQIPINVKNTQHPEKRGTMIVPEKHFKPEHIMTGIASSKHFAALYLHKYLINKEVGFTLRILNILSKYGLSYEHMPTGIDDLTIIFDKNKLSDEIIDSVCDDIQTEINPDHLEWINDYAIIMIVGEGMKNHIGVMRDIATPVAAQGISLRMVNQGSSEISIMIGTTTEDADRAVKAIYDYFFKR</sequence>
<evidence type="ECO:0000256" key="6">
    <source>
        <dbReference type="ARBA" id="ARBA00022679"/>
    </source>
</evidence>
<name>A0A6A8MBL3_9LACO</name>
<dbReference type="InterPro" id="IPR054352">
    <property type="entry name" value="ACT_Aspartokinase"/>
</dbReference>
<dbReference type="GO" id="GO:0009088">
    <property type="term" value="P:threonine biosynthetic process"/>
    <property type="evidence" value="ECO:0007669"/>
    <property type="project" value="UniProtKB-UniPathway"/>
</dbReference>
<evidence type="ECO:0000256" key="14">
    <source>
        <dbReference type="RuleBase" id="RU003448"/>
    </source>
</evidence>
<keyword evidence="6 14" id="KW-0808">Transferase</keyword>
<evidence type="ECO:0000256" key="10">
    <source>
        <dbReference type="ARBA" id="ARBA00022915"/>
    </source>
</evidence>
<accession>A0A6A8MBL3</accession>
<dbReference type="PROSITE" id="PS51671">
    <property type="entry name" value="ACT"/>
    <property type="match status" value="1"/>
</dbReference>
<keyword evidence="8 14" id="KW-0418">Kinase</keyword>
<evidence type="ECO:0000256" key="4">
    <source>
        <dbReference type="ARBA" id="ARBA00005139"/>
    </source>
</evidence>
<feature type="domain" description="ACT" evidence="16">
    <location>
        <begin position="391"/>
        <end position="452"/>
    </location>
</feature>
<evidence type="ECO:0000256" key="8">
    <source>
        <dbReference type="ARBA" id="ARBA00022777"/>
    </source>
</evidence>
<evidence type="ECO:0000313" key="18">
    <source>
        <dbReference type="Proteomes" id="UP000438120"/>
    </source>
</evidence>
<dbReference type="GO" id="GO:0009090">
    <property type="term" value="P:homoserine biosynthetic process"/>
    <property type="evidence" value="ECO:0007669"/>
    <property type="project" value="TreeGrafter"/>
</dbReference>
<reference evidence="17 18" key="1">
    <citation type="submission" date="2019-08" db="EMBL/GenBank/DDBJ databases">
        <title>In-depth cultivation of the pig gut microbiome towards novel bacterial diversity and tailored functional studies.</title>
        <authorList>
            <person name="Wylensek D."/>
            <person name="Hitch T.C.A."/>
            <person name="Clavel T."/>
        </authorList>
    </citation>
    <scope>NUCLEOTIDE SEQUENCE [LARGE SCALE GENOMIC DNA]</scope>
    <source>
        <strain evidence="17 18">Bifido-178-WT-2B</strain>
    </source>
</reference>
<evidence type="ECO:0000256" key="7">
    <source>
        <dbReference type="ARBA" id="ARBA00022741"/>
    </source>
</evidence>
<dbReference type="NCBIfam" id="TIGR00657">
    <property type="entry name" value="asp_kinases"/>
    <property type="match status" value="1"/>
</dbReference>
<evidence type="ECO:0000256" key="1">
    <source>
        <dbReference type="ARBA" id="ARBA00003121"/>
    </source>
</evidence>
<evidence type="ECO:0000256" key="5">
    <source>
        <dbReference type="ARBA" id="ARBA00010122"/>
    </source>
</evidence>
<dbReference type="EC" id="2.7.2.4" evidence="14"/>
<dbReference type="GO" id="GO:0005524">
    <property type="term" value="F:ATP binding"/>
    <property type="evidence" value="ECO:0007669"/>
    <property type="project" value="UniProtKB-KW"/>
</dbReference>
<evidence type="ECO:0000256" key="3">
    <source>
        <dbReference type="ARBA" id="ARBA00004986"/>
    </source>
</evidence>
<dbReference type="InterPro" id="IPR018042">
    <property type="entry name" value="Aspartate_kinase_CS"/>
</dbReference>
<evidence type="ECO:0000256" key="2">
    <source>
        <dbReference type="ARBA" id="ARBA00004766"/>
    </source>
</evidence>
<evidence type="ECO:0000313" key="17">
    <source>
        <dbReference type="EMBL" id="MST86523.1"/>
    </source>
</evidence>
<keyword evidence="7 13" id="KW-0547">Nucleotide-binding</keyword>
<dbReference type="RefSeq" id="WP_154547365.1">
    <property type="nucleotide sequence ID" value="NZ_VUMX01000004.1"/>
</dbReference>
<dbReference type="UniPathway" id="UPA00051">
    <property type="reaction ID" value="UER00462"/>
</dbReference>
<dbReference type="InterPro" id="IPR001341">
    <property type="entry name" value="Asp_kinase"/>
</dbReference>
<dbReference type="InterPro" id="IPR035804">
    <property type="entry name" value="AKIII_YclM_N"/>
</dbReference>
<keyword evidence="18" id="KW-1185">Reference proteome</keyword>
<dbReference type="UniPathway" id="UPA00050">
    <property type="reaction ID" value="UER00461"/>
</dbReference>
<comment type="function">
    <text evidence="1">Catalyzes the phosphorylation of the beta-carboxyl group of aspartic acid with ATP to yield 4-phospho-L-aspartate, which is involved in the branched biosynthetic pathway leading to the biosynthesis of amino acids threonine, isoleucine and methionine.</text>
</comment>
<proteinExistence type="inferred from homology"/>
<dbReference type="CDD" id="cd04916">
    <property type="entry name" value="ACT_AKiii-YclM-BS_2"/>
    <property type="match status" value="1"/>
</dbReference>
<comment type="pathway">
    <text evidence="3 15">Amino-acid biosynthesis; L-methionine biosynthesis via de novo pathway; L-homoserine from L-aspartate: step 1/3.</text>
</comment>
<evidence type="ECO:0000259" key="16">
    <source>
        <dbReference type="PROSITE" id="PS51671"/>
    </source>
</evidence>
<dbReference type="OrthoDB" id="9799110at2"/>
<comment type="catalytic activity">
    <reaction evidence="12 14">
        <text>L-aspartate + ATP = 4-phospho-L-aspartate + ADP</text>
        <dbReference type="Rhea" id="RHEA:23776"/>
        <dbReference type="ChEBI" id="CHEBI:29991"/>
        <dbReference type="ChEBI" id="CHEBI:30616"/>
        <dbReference type="ChEBI" id="CHEBI:57535"/>
        <dbReference type="ChEBI" id="CHEBI:456216"/>
        <dbReference type="EC" id="2.7.2.4"/>
    </reaction>
</comment>
<dbReference type="InterPro" id="IPR042199">
    <property type="entry name" value="AsparK_Bifunc_asparK/hSer_DH"/>
</dbReference>
<comment type="similarity">
    <text evidence="5 14">Belongs to the aspartokinase family.</text>
</comment>
<keyword evidence="11" id="KW-0457">Lysine biosynthesis</keyword>
<dbReference type="UniPathway" id="UPA00034">
    <property type="reaction ID" value="UER00015"/>
</dbReference>
<dbReference type="CDD" id="cd04245">
    <property type="entry name" value="AAK_AKiii-YclM-BS"/>
    <property type="match status" value="1"/>
</dbReference>
<evidence type="ECO:0000256" key="12">
    <source>
        <dbReference type="ARBA" id="ARBA00047872"/>
    </source>
</evidence>
<gene>
    <name evidence="17" type="ORF">FYJ62_02415</name>
</gene>
<dbReference type="GO" id="GO:0005829">
    <property type="term" value="C:cytosol"/>
    <property type="evidence" value="ECO:0007669"/>
    <property type="project" value="TreeGrafter"/>
</dbReference>
<dbReference type="PANTHER" id="PTHR21499:SF67">
    <property type="entry name" value="ASPARTOKINASE 3"/>
    <property type="match status" value="1"/>
</dbReference>
<dbReference type="PIRSF" id="PIRSF000726">
    <property type="entry name" value="Asp_kin"/>
    <property type="match status" value="1"/>
</dbReference>
<keyword evidence="10" id="KW-0220">Diaminopimelate biosynthesis</keyword>
<evidence type="ECO:0000256" key="9">
    <source>
        <dbReference type="ARBA" id="ARBA00022840"/>
    </source>
</evidence>
<dbReference type="Gene3D" id="3.40.1160.10">
    <property type="entry name" value="Acetylglutamate kinase-like"/>
    <property type="match status" value="1"/>
</dbReference>
<dbReference type="GO" id="GO:0009089">
    <property type="term" value="P:lysine biosynthetic process via diaminopimelate"/>
    <property type="evidence" value="ECO:0007669"/>
    <property type="project" value="UniProtKB-UniPathway"/>
</dbReference>
<keyword evidence="15" id="KW-0028">Amino-acid biosynthesis</keyword>
<dbReference type="EMBL" id="VUMX01000004">
    <property type="protein sequence ID" value="MST86523.1"/>
    <property type="molecule type" value="Genomic_DNA"/>
</dbReference>
<dbReference type="InterPro" id="IPR005260">
    <property type="entry name" value="Asp_kin_monofn"/>
</dbReference>
<dbReference type="PANTHER" id="PTHR21499">
    <property type="entry name" value="ASPARTATE KINASE"/>
    <property type="match status" value="1"/>
</dbReference>
<dbReference type="Pfam" id="PF22468">
    <property type="entry name" value="ACT_9"/>
    <property type="match status" value="1"/>
</dbReference>
<dbReference type="GO" id="GO:0019877">
    <property type="term" value="P:diaminopimelate biosynthetic process"/>
    <property type="evidence" value="ECO:0007669"/>
    <property type="project" value="UniProtKB-KW"/>
</dbReference>
<evidence type="ECO:0000256" key="13">
    <source>
        <dbReference type="PIRSR" id="PIRSR000726-1"/>
    </source>
</evidence>
<dbReference type="Proteomes" id="UP000438120">
    <property type="component" value="Unassembled WGS sequence"/>
</dbReference>
<dbReference type="Pfam" id="PF00696">
    <property type="entry name" value="AA_kinase"/>
    <property type="match status" value="1"/>
</dbReference>
<dbReference type="InterPro" id="IPR036393">
    <property type="entry name" value="AceGlu_kinase-like_sf"/>
</dbReference>
<comment type="caution">
    <text evidence="17">The sequence shown here is derived from an EMBL/GenBank/DDBJ whole genome shotgun (WGS) entry which is preliminary data.</text>
</comment>
<comment type="pathway">
    <text evidence="2 15">Amino-acid biosynthesis; L-lysine biosynthesis via DAP pathway; (S)-tetrahydrodipicolinate from L-aspartate: step 1/4.</text>
</comment>
<protein>
    <recommendedName>
        <fullName evidence="14">Aspartokinase</fullName>
        <ecNumber evidence="14">2.7.2.4</ecNumber>
    </recommendedName>
</protein>
<feature type="binding site" evidence="13">
    <location>
        <begin position="220"/>
        <end position="221"/>
    </location>
    <ligand>
        <name>ATP</name>
        <dbReference type="ChEBI" id="CHEBI:30616"/>
    </ligand>
</feature>
<dbReference type="Gene3D" id="3.30.2130.10">
    <property type="entry name" value="VC0802-like"/>
    <property type="match status" value="1"/>
</dbReference>
<evidence type="ECO:0000256" key="11">
    <source>
        <dbReference type="ARBA" id="ARBA00023154"/>
    </source>
</evidence>
<keyword evidence="9 13" id="KW-0067">ATP-binding</keyword>
<dbReference type="NCBIfam" id="NF006540">
    <property type="entry name" value="PRK09034.1"/>
    <property type="match status" value="1"/>
</dbReference>
<dbReference type="InterPro" id="IPR045865">
    <property type="entry name" value="ACT-like_dom_sf"/>
</dbReference>
<dbReference type="SUPFAM" id="SSF55021">
    <property type="entry name" value="ACT-like"/>
    <property type="match status" value="2"/>
</dbReference>
<organism evidence="17 18">
    <name type="scientific">Lactobacillus porci</name>
    <dbReference type="NCBI Taxonomy" id="2012477"/>
    <lineage>
        <taxon>Bacteria</taxon>
        <taxon>Bacillati</taxon>
        <taxon>Bacillota</taxon>
        <taxon>Bacilli</taxon>
        <taxon>Lactobacillales</taxon>
        <taxon>Lactobacillaceae</taxon>
        <taxon>Lactobacillus</taxon>
    </lineage>
</organism>